<name>W1P1X9_AMBTC</name>
<sequence>MNFVSRFMDVSQKVVERLKKGDDITKQSLENVVIFHGDDFKGDVVGDIGLGLFVHVAQAASIGADIGNVKLQVNYS</sequence>
<dbReference type="AlphaFoldDB" id="W1P1X9"/>
<keyword evidence="2" id="KW-1185">Reference proteome</keyword>
<gene>
    <name evidence="1" type="ORF">AMTR_s00339p00012180</name>
</gene>
<reference evidence="2" key="1">
    <citation type="journal article" date="2013" name="Science">
        <title>The Amborella genome and the evolution of flowering plants.</title>
        <authorList>
            <consortium name="Amborella Genome Project"/>
        </authorList>
    </citation>
    <scope>NUCLEOTIDE SEQUENCE [LARGE SCALE GENOMIC DNA]</scope>
</reference>
<dbReference type="Proteomes" id="UP000017836">
    <property type="component" value="Unassembled WGS sequence"/>
</dbReference>
<dbReference type="Gramene" id="ERN01918">
    <property type="protein sequence ID" value="ERN01918"/>
    <property type="gene ID" value="AMTR_s00339p00012180"/>
</dbReference>
<dbReference type="HOGENOM" id="CLU_2657807_0_0_1"/>
<proteinExistence type="predicted"/>
<evidence type="ECO:0000313" key="2">
    <source>
        <dbReference type="Proteomes" id="UP000017836"/>
    </source>
</evidence>
<evidence type="ECO:0000313" key="1">
    <source>
        <dbReference type="EMBL" id="ERN01918.1"/>
    </source>
</evidence>
<dbReference type="EMBL" id="KI394672">
    <property type="protein sequence ID" value="ERN01918.1"/>
    <property type="molecule type" value="Genomic_DNA"/>
</dbReference>
<organism evidence="1 2">
    <name type="scientific">Amborella trichopoda</name>
    <dbReference type="NCBI Taxonomy" id="13333"/>
    <lineage>
        <taxon>Eukaryota</taxon>
        <taxon>Viridiplantae</taxon>
        <taxon>Streptophyta</taxon>
        <taxon>Embryophyta</taxon>
        <taxon>Tracheophyta</taxon>
        <taxon>Spermatophyta</taxon>
        <taxon>Magnoliopsida</taxon>
        <taxon>Amborellales</taxon>
        <taxon>Amborellaceae</taxon>
        <taxon>Amborella</taxon>
    </lineage>
</organism>
<accession>W1P1X9</accession>
<protein>
    <submittedName>
        <fullName evidence="1">Uncharacterized protein</fullName>
    </submittedName>
</protein>